<dbReference type="EMBL" id="JAWQEG010009060">
    <property type="protein sequence ID" value="KAK3849221.1"/>
    <property type="molecule type" value="Genomic_DNA"/>
</dbReference>
<dbReference type="AlphaFoldDB" id="A0AAE1EHB0"/>
<gene>
    <name evidence="2" type="ORF">Pcinc_044010</name>
</gene>
<keyword evidence="3" id="KW-1185">Reference proteome</keyword>
<dbReference type="Proteomes" id="UP001286313">
    <property type="component" value="Unassembled WGS sequence"/>
</dbReference>
<reference evidence="2" key="1">
    <citation type="submission" date="2023-10" db="EMBL/GenBank/DDBJ databases">
        <title>Genome assemblies of two species of porcelain crab, Petrolisthes cinctipes and Petrolisthes manimaculis (Anomura: Porcellanidae).</title>
        <authorList>
            <person name="Angst P."/>
        </authorList>
    </citation>
    <scope>NUCLEOTIDE SEQUENCE</scope>
    <source>
        <strain evidence="2">PB745_01</strain>
        <tissue evidence="2">Gill</tissue>
    </source>
</reference>
<protein>
    <submittedName>
        <fullName evidence="2">Uncharacterized protein</fullName>
    </submittedName>
</protein>
<feature type="region of interest" description="Disordered" evidence="1">
    <location>
        <begin position="43"/>
        <end position="89"/>
    </location>
</feature>
<comment type="caution">
    <text evidence="2">The sequence shown here is derived from an EMBL/GenBank/DDBJ whole genome shotgun (WGS) entry which is preliminary data.</text>
</comment>
<sequence>MDPPPYKLFYSKTNLASPFYLHAPSHFPSLNPSSFSTLLSKSSAIPNLSTPPHTLKIPRSSTSHSPPPPSADPHLPHLSLNLDSPTHLR</sequence>
<name>A0AAE1EHB0_PETCI</name>
<evidence type="ECO:0000313" key="2">
    <source>
        <dbReference type="EMBL" id="KAK3849221.1"/>
    </source>
</evidence>
<organism evidence="2 3">
    <name type="scientific">Petrolisthes cinctipes</name>
    <name type="common">Flat porcelain crab</name>
    <dbReference type="NCBI Taxonomy" id="88211"/>
    <lineage>
        <taxon>Eukaryota</taxon>
        <taxon>Metazoa</taxon>
        <taxon>Ecdysozoa</taxon>
        <taxon>Arthropoda</taxon>
        <taxon>Crustacea</taxon>
        <taxon>Multicrustacea</taxon>
        <taxon>Malacostraca</taxon>
        <taxon>Eumalacostraca</taxon>
        <taxon>Eucarida</taxon>
        <taxon>Decapoda</taxon>
        <taxon>Pleocyemata</taxon>
        <taxon>Anomura</taxon>
        <taxon>Galatheoidea</taxon>
        <taxon>Porcellanidae</taxon>
        <taxon>Petrolisthes</taxon>
    </lineage>
</organism>
<evidence type="ECO:0000313" key="3">
    <source>
        <dbReference type="Proteomes" id="UP001286313"/>
    </source>
</evidence>
<accession>A0AAE1EHB0</accession>
<proteinExistence type="predicted"/>
<evidence type="ECO:0000256" key="1">
    <source>
        <dbReference type="SAM" id="MobiDB-lite"/>
    </source>
</evidence>